<dbReference type="AlphaFoldDB" id="A0A9P0TNV7"/>
<dbReference type="Pfam" id="PF15684">
    <property type="entry name" value="AROS"/>
    <property type="match status" value="1"/>
</dbReference>
<sequence length="124" mass="14326">MSTALVKQALAFVDPEENDTKKHKRARVNQRLKSGQGSFHSYKRENKKNKIEIPPEEDRVESNIRKLLALSAPVSKPEVAQKILDRAVKGKPLLERLEKKVEIEQSILFPEETFKSFENSYFCK</sequence>
<gene>
    <name evidence="1" type="ORF">PIBRA_LOCUS8648</name>
</gene>
<name>A0A9P0TNV7_PIEBR</name>
<keyword evidence="2" id="KW-1185">Reference proteome</keyword>
<dbReference type="EMBL" id="CALOZG010000027">
    <property type="protein sequence ID" value="CAH4032232.1"/>
    <property type="molecule type" value="Genomic_DNA"/>
</dbReference>
<accession>A0A9P0TNV7</accession>
<dbReference type="Proteomes" id="UP001152562">
    <property type="component" value="Unassembled WGS sequence"/>
</dbReference>
<evidence type="ECO:0000313" key="1">
    <source>
        <dbReference type="EMBL" id="CAH4032232.1"/>
    </source>
</evidence>
<protein>
    <recommendedName>
        <fullName evidence="3">40S ribosomal protein S19-binding protein 1</fullName>
    </recommendedName>
</protein>
<proteinExistence type="predicted"/>
<comment type="caution">
    <text evidence="1">The sequence shown here is derived from an EMBL/GenBank/DDBJ whole genome shotgun (WGS) entry which is preliminary data.</text>
</comment>
<dbReference type="InterPro" id="IPR023262">
    <property type="entry name" value="AROS"/>
</dbReference>
<organism evidence="1 2">
    <name type="scientific">Pieris brassicae</name>
    <name type="common">White butterfly</name>
    <name type="synonym">Large white butterfly</name>
    <dbReference type="NCBI Taxonomy" id="7116"/>
    <lineage>
        <taxon>Eukaryota</taxon>
        <taxon>Metazoa</taxon>
        <taxon>Ecdysozoa</taxon>
        <taxon>Arthropoda</taxon>
        <taxon>Hexapoda</taxon>
        <taxon>Insecta</taxon>
        <taxon>Pterygota</taxon>
        <taxon>Neoptera</taxon>
        <taxon>Endopterygota</taxon>
        <taxon>Lepidoptera</taxon>
        <taxon>Glossata</taxon>
        <taxon>Ditrysia</taxon>
        <taxon>Papilionoidea</taxon>
        <taxon>Pieridae</taxon>
        <taxon>Pierinae</taxon>
        <taxon>Pieris</taxon>
    </lineage>
</organism>
<reference evidence="1" key="1">
    <citation type="submission" date="2022-05" db="EMBL/GenBank/DDBJ databases">
        <authorList>
            <person name="Okamura Y."/>
        </authorList>
    </citation>
    <scope>NUCLEOTIDE SEQUENCE</scope>
</reference>
<evidence type="ECO:0008006" key="3">
    <source>
        <dbReference type="Google" id="ProtNLM"/>
    </source>
</evidence>
<evidence type="ECO:0000313" key="2">
    <source>
        <dbReference type="Proteomes" id="UP001152562"/>
    </source>
</evidence>